<gene>
    <name evidence="4" type="ORF">ACFPXP_10375</name>
</gene>
<dbReference type="EMBL" id="JBHSQV010000136">
    <property type="protein sequence ID" value="MFC5986823.1"/>
    <property type="molecule type" value="Genomic_DNA"/>
</dbReference>
<accession>A0ABW1IP14</accession>
<dbReference type="Pfam" id="PF00144">
    <property type="entry name" value="Beta-lactamase"/>
    <property type="match status" value="1"/>
</dbReference>
<evidence type="ECO:0000256" key="1">
    <source>
        <dbReference type="SAM" id="MobiDB-lite"/>
    </source>
</evidence>
<feature type="signal peptide" evidence="2">
    <location>
        <begin position="1"/>
        <end position="32"/>
    </location>
</feature>
<dbReference type="GO" id="GO:0016787">
    <property type="term" value="F:hydrolase activity"/>
    <property type="evidence" value="ECO:0007669"/>
    <property type="project" value="UniProtKB-KW"/>
</dbReference>
<dbReference type="SUPFAM" id="SSF56601">
    <property type="entry name" value="beta-lactamase/transpeptidase-like"/>
    <property type="match status" value="1"/>
</dbReference>
<feature type="region of interest" description="Disordered" evidence="1">
    <location>
        <begin position="696"/>
        <end position="717"/>
    </location>
</feature>
<evidence type="ECO:0000259" key="3">
    <source>
        <dbReference type="PROSITE" id="PS51272"/>
    </source>
</evidence>
<protein>
    <submittedName>
        <fullName evidence="4">Serine hydrolase</fullName>
    </submittedName>
</protein>
<sequence>MKSLRKHAYLRAAMSFLLAFTLIFSTAVQTFASESEQAPAETTTKELTAESAAAFLDEFFNSEEAKAMYAGASVAIVKDDQIITQQGYGFANVENQTAVDPANTIFRMASVSKTFAAVAIMQLVEQGKIDLNEDIRTYLPESLDFENPFDTPVTVAHLLTHESGFEIRDPMPDDVHNDFELFVSMEDYAKQYMPPVVREPGTSYMYDNFAYLLAGIIVQEVSGEPFEQYMENHVFQPIGMHSSDFDPNNVNQDQLAVGYDAAKQPVENYVFKPTIMPQGGMYATAEDIAQFMIAFLNDGANETGRVLSADSVSEMGVFRSDIHPILPNATYGFESAMQIPLAGHPEEIIVKYGDVPGNSSMLMFIPEQNVGIFLTYTQASTLREVLYAQFIQTFYPEYAAPVELGEYASTSTEQLKALEGIYSDLRLASIVSKVGVNEQGQLTISDAYLGLRALKQVDSNLFIDEIAQRFTAFTVDEKNGVVYMKEPYLNPLGYAIKGEDPAGFTDIDASHPYASYILPLQSLGHYSNEAGQAFQPENAVTRAELAYYLVTTSGLKGSATEQYAFTDIADHPLASYIQMAYEIGIIKGDGKGQFYPDREVTRQEAAVMVWSVYQTMYPDTLFADAKLTGEVDSWAAPAVKMAVTLGYFGPEVTFTEDGAANFQAKKVMTRQEEAAFLHQLLFQPSDQIVAQLMAQQQQSQAEAAPAEEPAAEAAPVQ</sequence>
<dbReference type="InterPro" id="IPR001466">
    <property type="entry name" value="Beta-lactam-related"/>
</dbReference>
<name>A0ABW1IP14_9BACL</name>
<evidence type="ECO:0000256" key="2">
    <source>
        <dbReference type="SAM" id="SignalP"/>
    </source>
</evidence>
<keyword evidence="4" id="KW-0378">Hydrolase</keyword>
<evidence type="ECO:0000313" key="5">
    <source>
        <dbReference type="Proteomes" id="UP001596250"/>
    </source>
</evidence>
<dbReference type="InterPro" id="IPR050491">
    <property type="entry name" value="AmpC-like"/>
</dbReference>
<feature type="domain" description="SLH" evidence="3">
    <location>
        <begin position="560"/>
        <end position="623"/>
    </location>
</feature>
<dbReference type="PANTHER" id="PTHR46825:SF9">
    <property type="entry name" value="BETA-LACTAMASE-RELATED DOMAIN-CONTAINING PROTEIN"/>
    <property type="match status" value="1"/>
</dbReference>
<dbReference type="Gene3D" id="3.40.710.10">
    <property type="entry name" value="DD-peptidase/beta-lactamase superfamily"/>
    <property type="match status" value="1"/>
</dbReference>
<comment type="caution">
    <text evidence="4">The sequence shown here is derived from an EMBL/GenBank/DDBJ whole genome shotgun (WGS) entry which is preliminary data.</text>
</comment>
<proteinExistence type="predicted"/>
<keyword evidence="5" id="KW-1185">Reference proteome</keyword>
<dbReference type="InterPro" id="IPR001119">
    <property type="entry name" value="SLH_dom"/>
</dbReference>
<feature type="chain" id="PRO_5046753535" evidence="2">
    <location>
        <begin position="33"/>
        <end position="717"/>
    </location>
</feature>
<organism evidence="4 5">
    <name type="scientific">Marinicrinis lubricantis</name>
    <dbReference type="NCBI Taxonomy" id="2086470"/>
    <lineage>
        <taxon>Bacteria</taxon>
        <taxon>Bacillati</taxon>
        <taxon>Bacillota</taxon>
        <taxon>Bacilli</taxon>
        <taxon>Bacillales</taxon>
        <taxon>Paenibacillaceae</taxon>
    </lineage>
</organism>
<dbReference type="Pfam" id="PF00395">
    <property type="entry name" value="SLH"/>
    <property type="match status" value="2"/>
</dbReference>
<dbReference type="InterPro" id="IPR012338">
    <property type="entry name" value="Beta-lactam/transpept-like"/>
</dbReference>
<dbReference type="RefSeq" id="WP_379894136.1">
    <property type="nucleotide sequence ID" value="NZ_CBCSCT010000070.1"/>
</dbReference>
<evidence type="ECO:0000313" key="4">
    <source>
        <dbReference type="EMBL" id="MFC5986823.1"/>
    </source>
</evidence>
<dbReference type="PANTHER" id="PTHR46825">
    <property type="entry name" value="D-ALANYL-D-ALANINE-CARBOXYPEPTIDASE/ENDOPEPTIDASE AMPH"/>
    <property type="match status" value="1"/>
</dbReference>
<keyword evidence="2" id="KW-0732">Signal</keyword>
<dbReference type="Proteomes" id="UP001596250">
    <property type="component" value="Unassembled WGS sequence"/>
</dbReference>
<feature type="domain" description="SLH" evidence="3">
    <location>
        <begin position="500"/>
        <end position="559"/>
    </location>
</feature>
<reference evidence="5" key="1">
    <citation type="journal article" date="2019" name="Int. J. Syst. Evol. Microbiol.">
        <title>The Global Catalogue of Microorganisms (GCM) 10K type strain sequencing project: providing services to taxonomists for standard genome sequencing and annotation.</title>
        <authorList>
            <consortium name="The Broad Institute Genomics Platform"/>
            <consortium name="The Broad Institute Genome Sequencing Center for Infectious Disease"/>
            <person name="Wu L."/>
            <person name="Ma J."/>
        </authorList>
    </citation>
    <scope>NUCLEOTIDE SEQUENCE [LARGE SCALE GENOMIC DNA]</scope>
    <source>
        <strain evidence="5">CCM 8749</strain>
    </source>
</reference>
<dbReference type="PROSITE" id="PS51272">
    <property type="entry name" value="SLH"/>
    <property type="match status" value="2"/>
</dbReference>